<comment type="caution">
    <text evidence="1">The sequence shown here is derived from an EMBL/GenBank/DDBJ whole genome shotgun (WGS) entry which is preliminary data.</text>
</comment>
<gene>
    <name evidence="1" type="ORF">BJ997_001286</name>
</gene>
<name>A0A7W8ZVD5_9MICO</name>
<evidence type="ECO:0000313" key="1">
    <source>
        <dbReference type="EMBL" id="MBB5640738.1"/>
    </source>
</evidence>
<sequence length="206" mass="22543">MLSSSSSVRVSVRRADLPARLRDETSDLHHAVELRMGLPESVRSRGDYSRLLARLFAVHSAIETRLDAPSWSEEWRAIGLELVDHQRASLLRDDLHNLGVSQIPPPALAPELTTFGQALGCLYVVEGSAVGGRVLAPAIQTILGRVPTAFLDGETRGHPHPWQATLTALRRFEDGHGDGDDVILGARITFRMFGHNVARSTWTTAA</sequence>
<dbReference type="RefSeq" id="WP_052542114.1">
    <property type="nucleotide sequence ID" value="NZ_JACHBQ010000001.1"/>
</dbReference>
<dbReference type="EMBL" id="JACHBQ010000001">
    <property type="protein sequence ID" value="MBB5640738.1"/>
    <property type="molecule type" value="Genomic_DNA"/>
</dbReference>
<dbReference type="OrthoDB" id="9149607at2"/>
<reference evidence="1 2" key="1">
    <citation type="submission" date="2020-08" db="EMBL/GenBank/DDBJ databases">
        <title>Sequencing the genomes of 1000 actinobacteria strains.</title>
        <authorList>
            <person name="Klenk H.-P."/>
        </authorList>
    </citation>
    <scope>NUCLEOTIDE SEQUENCE [LARGE SCALE GENOMIC DNA]</scope>
    <source>
        <strain evidence="1 2">DSM 21065</strain>
    </source>
</reference>
<proteinExistence type="predicted"/>
<dbReference type="Gene3D" id="1.20.910.10">
    <property type="entry name" value="Heme oxygenase-like"/>
    <property type="match status" value="1"/>
</dbReference>
<protein>
    <submittedName>
        <fullName evidence="1">Heme oxygenase</fullName>
    </submittedName>
</protein>
<dbReference type="CDD" id="cd19166">
    <property type="entry name" value="HemeO-bac"/>
    <property type="match status" value="1"/>
</dbReference>
<dbReference type="InterPro" id="IPR016084">
    <property type="entry name" value="Haem_Oase-like_multi-hlx"/>
</dbReference>
<organism evidence="1 2">
    <name type="scientific">Cryobacterium roopkundense</name>
    <dbReference type="NCBI Taxonomy" id="1001240"/>
    <lineage>
        <taxon>Bacteria</taxon>
        <taxon>Bacillati</taxon>
        <taxon>Actinomycetota</taxon>
        <taxon>Actinomycetes</taxon>
        <taxon>Micrococcales</taxon>
        <taxon>Microbacteriaceae</taxon>
        <taxon>Cryobacterium</taxon>
    </lineage>
</organism>
<accession>A0A7W8ZVD5</accession>
<evidence type="ECO:0000313" key="2">
    <source>
        <dbReference type="Proteomes" id="UP000561726"/>
    </source>
</evidence>
<dbReference type="SUPFAM" id="SSF48613">
    <property type="entry name" value="Heme oxygenase-like"/>
    <property type="match status" value="1"/>
</dbReference>
<dbReference type="Proteomes" id="UP000561726">
    <property type="component" value="Unassembled WGS sequence"/>
</dbReference>
<dbReference type="AlphaFoldDB" id="A0A7W8ZVD5"/>